<name>A0A0D2MIT4_HYPSF</name>
<reference evidence="2" key="1">
    <citation type="submission" date="2014-04" db="EMBL/GenBank/DDBJ databases">
        <title>Evolutionary Origins and Diversification of the Mycorrhizal Mutualists.</title>
        <authorList>
            <consortium name="DOE Joint Genome Institute"/>
            <consortium name="Mycorrhizal Genomics Consortium"/>
            <person name="Kohler A."/>
            <person name="Kuo A."/>
            <person name="Nagy L.G."/>
            <person name="Floudas D."/>
            <person name="Copeland A."/>
            <person name="Barry K.W."/>
            <person name="Cichocki N."/>
            <person name="Veneault-Fourrey C."/>
            <person name="LaButti K."/>
            <person name="Lindquist E.A."/>
            <person name="Lipzen A."/>
            <person name="Lundell T."/>
            <person name="Morin E."/>
            <person name="Murat C."/>
            <person name="Riley R."/>
            <person name="Ohm R."/>
            <person name="Sun H."/>
            <person name="Tunlid A."/>
            <person name="Henrissat B."/>
            <person name="Grigoriev I.V."/>
            <person name="Hibbett D.S."/>
            <person name="Martin F."/>
        </authorList>
    </citation>
    <scope>NUCLEOTIDE SEQUENCE [LARGE SCALE GENOMIC DNA]</scope>
    <source>
        <strain evidence="2">FD-334 SS-4</strain>
    </source>
</reference>
<dbReference type="Proteomes" id="UP000054270">
    <property type="component" value="Unassembled WGS sequence"/>
</dbReference>
<gene>
    <name evidence="1" type="ORF">HYPSUDRAFT_54289</name>
</gene>
<accession>A0A0D2MIT4</accession>
<sequence>MVTVDVTALSYTAKLPSVHLWRRFLLNFNNQILPWETSEITTTAGSTATAVRESESRIVVVDCVTQAHSNPLGSLSLQTIPGVTSAILVLLPTINASCIKSEAAASETDWKYISGSQRREKHSALNKYLASVEENTAASHSIHSPESITHGVRPNEAREFDGSASPPCSPLIMASPSLPKDLLDFPTQDPSHPERPSVSVLFQPSSSSFANMSPSLEYYQVAFLSAKNQPPSDTYAPSFESVAYTLADEALNLAPTSSLKEHAPREVLEQVFSLLADASEALTLRQSIVLTQIGFHLEEIRTKLRVYDGDRETLVVIASKIKETEALAQHQHILLDLTALRCQKLSSRHGRLSFSQRNGVFLSQIQPALDETKRLRQEANLFVGDHLNFPWSLDYRVICCCAIIVHTQVAAIFVSTKWLAQHYTK</sequence>
<organism evidence="1 2">
    <name type="scientific">Hypholoma sublateritium (strain FD-334 SS-4)</name>
    <dbReference type="NCBI Taxonomy" id="945553"/>
    <lineage>
        <taxon>Eukaryota</taxon>
        <taxon>Fungi</taxon>
        <taxon>Dikarya</taxon>
        <taxon>Basidiomycota</taxon>
        <taxon>Agaricomycotina</taxon>
        <taxon>Agaricomycetes</taxon>
        <taxon>Agaricomycetidae</taxon>
        <taxon>Agaricales</taxon>
        <taxon>Agaricineae</taxon>
        <taxon>Strophariaceae</taxon>
        <taxon>Hypholoma</taxon>
    </lineage>
</organism>
<proteinExistence type="predicted"/>
<keyword evidence="2" id="KW-1185">Reference proteome</keyword>
<evidence type="ECO:0000313" key="2">
    <source>
        <dbReference type="Proteomes" id="UP000054270"/>
    </source>
</evidence>
<dbReference type="EMBL" id="KN817542">
    <property type="protein sequence ID" value="KJA23578.1"/>
    <property type="molecule type" value="Genomic_DNA"/>
</dbReference>
<evidence type="ECO:0000313" key="1">
    <source>
        <dbReference type="EMBL" id="KJA23578.1"/>
    </source>
</evidence>
<protein>
    <submittedName>
        <fullName evidence="1">Uncharacterized protein</fullName>
    </submittedName>
</protein>
<dbReference type="AlphaFoldDB" id="A0A0D2MIT4"/>